<dbReference type="InterPro" id="IPR008271">
    <property type="entry name" value="Ser/Thr_kinase_AS"/>
</dbReference>
<proteinExistence type="predicted"/>
<dbReference type="GO" id="GO:0005524">
    <property type="term" value="F:ATP binding"/>
    <property type="evidence" value="ECO:0007669"/>
    <property type="project" value="UniProtKB-KW"/>
</dbReference>
<evidence type="ECO:0000313" key="7">
    <source>
        <dbReference type="EMBL" id="OMJ90627.1"/>
    </source>
</evidence>
<evidence type="ECO:0000256" key="5">
    <source>
        <dbReference type="ARBA" id="ARBA00022840"/>
    </source>
</evidence>
<keyword evidence="3" id="KW-0547">Nucleotide-binding</keyword>
<accession>A0A1R2CNN7</accession>
<protein>
    <recommendedName>
        <fullName evidence="6">Protein kinase domain-containing protein</fullName>
    </recommendedName>
</protein>
<evidence type="ECO:0000259" key="6">
    <source>
        <dbReference type="PROSITE" id="PS50011"/>
    </source>
</evidence>
<evidence type="ECO:0000256" key="2">
    <source>
        <dbReference type="ARBA" id="ARBA00022679"/>
    </source>
</evidence>
<dbReference type="InterPro" id="IPR011009">
    <property type="entry name" value="Kinase-like_dom_sf"/>
</dbReference>
<dbReference type="AlphaFoldDB" id="A0A1R2CNN7"/>
<gene>
    <name evidence="7" type="ORF">SteCoe_7027</name>
</gene>
<comment type="caution">
    <text evidence="7">The sequence shown here is derived from an EMBL/GenBank/DDBJ whole genome shotgun (WGS) entry which is preliminary data.</text>
</comment>
<dbReference type="PROSITE" id="PS00108">
    <property type="entry name" value="PROTEIN_KINASE_ST"/>
    <property type="match status" value="1"/>
</dbReference>
<dbReference type="Pfam" id="PF00069">
    <property type="entry name" value="Pkinase"/>
    <property type="match status" value="1"/>
</dbReference>
<evidence type="ECO:0000256" key="4">
    <source>
        <dbReference type="ARBA" id="ARBA00022777"/>
    </source>
</evidence>
<dbReference type="EMBL" id="MPUH01000099">
    <property type="protein sequence ID" value="OMJ90627.1"/>
    <property type="molecule type" value="Genomic_DNA"/>
</dbReference>
<reference evidence="7 8" key="1">
    <citation type="submission" date="2016-11" db="EMBL/GenBank/DDBJ databases">
        <title>The macronuclear genome of Stentor coeruleus: a giant cell with tiny introns.</title>
        <authorList>
            <person name="Slabodnick M."/>
            <person name="Ruby J.G."/>
            <person name="Reiff S.B."/>
            <person name="Swart E.C."/>
            <person name="Gosai S."/>
            <person name="Prabakaran S."/>
            <person name="Witkowska E."/>
            <person name="Larue G.E."/>
            <person name="Fisher S."/>
            <person name="Freeman R.M."/>
            <person name="Gunawardena J."/>
            <person name="Chu W."/>
            <person name="Stover N.A."/>
            <person name="Gregory B.D."/>
            <person name="Nowacki M."/>
            <person name="Derisi J."/>
            <person name="Roy S.W."/>
            <person name="Marshall W.F."/>
            <person name="Sood P."/>
        </authorList>
    </citation>
    <scope>NUCLEOTIDE SEQUENCE [LARGE SCALE GENOMIC DNA]</scope>
    <source>
        <strain evidence="7">WM001</strain>
    </source>
</reference>
<organism evidence="7 8">
    <name type="scientific">Stentor coeruleus</name>
    <dbReference type="NCBI Taxonomy" id="5963"/>
    <lineage>
        <taxon>Eukaryota</taxon>
        <taxon>Sar</taxon>
        <taxon>Alveolata</taxon>
        <taxon>Ciliophora</taxon>
        <taxon>Postciliodesmatophora</taxon>
        <taxon>Heterotrichea</taxon>
        <taxon>Heterotrichida</taxon>
        <taxon>Stentoridae</taxon>
        <taxon>Stentor</taxon>
    </lineage>
</organism>
<name>A0A1R2CNN7_9CILI</name>
<keyword evidence="5" id="KW-0067">ATP-binding</keyword>
<dbReference type="Gene3D" id="3.30.200.20">
    <property type="entry name" value="Phosphorylase Kinase, domain 1"/>
    <property type="match status" value="1"/>
</dbReference>
<dbReference type="InterPro" id="IPR000719">
    <property type="entry name" value="Prot_kinase_dom"/>
</dbReference>
<evidence type="ECO:0000256" key="3">
    <source>
        <dbReference type="ARBA" id="ARBA00022741"/>
    </source>
</evidence>
<dbReference type="Proteomes" id="UP000187209">
    <property type="component" value="Unassembled WGS sequence"/>
</dbReference>
<dbReference type="GO" id="GO:0004674">
    <property type="term" value="F:protein serine/threonine kinase activity"/>
    <property type="evidence" value="ECO:0007669"/>
    <property type="project" value="UniProtKB-KW"/>
</dbReference>
<keyword evidence="4" id="KW-0418">Kinase</keyword>
<keyword evidence="2" id="KW-0808">Transferase</keyword>
<feature type="domain" description="Protein kinase" evidence="6">
    <location>
        <begin position="4"/>
        <end position="286"/>
    </location>
</feature>
<keyword evidence="1" id="KW-0723">Serine/threonine-protein kinase</keyword>
<evidence type="ECO:0000313" key="8">
    <source>
        <dbReference type="Proteomes" id="UP000187209"/>
    </source>
</evidence>
<dbReference type="FunFam" id="3.30.200.20:FF:000271">
    <property type="entry name" value="MAPK/MAK/MRK overlapping kinase"/>
    <property type="match status" value="1"/>
</dbReference>
<dbReference type="FunFam" id="1.10.510.10:FF:000624">
    <property type="entry name" value="Mitogen-activated protein kinase"/>
    <property type="match status" value="1"/>
</dbReference>
<dbReference type="PROSITE" id="PS50011">
    <property type="entry name" value="PROTEIN_KINASE_DOM"/>
    <property type="match status" value="1"/>
</dbReference>
<dbReference type="InterPro" id="IPR050117">
    <property type="entry name" value="MAPK"/>
</dbReference>
<keyword evidence="8" id="KW-1185">Reference proteome</keyword>
<dbReference type="CDD" id="cd07831">
    <property type="entry name" value="STKc_MOK"/>
    <property type="match status" value="1"/>
</dbReference>
<sequence length="371" mass="43057">MNKYKLLLKKGEGTFSEVIKAQSIQTGKFVAIKCMKNHFANSDQVNNLREIQALRRLSPHAHIIQLIEVIYDEPTGRLALVFELMDMNMYEWIRGRKQYLPDLKIKKHAFQLLKALDHMHSNEIFHRDIKPENILLSNDSLKLADFGSCRSINSKPPYTEYISTRWYRSPECLLTDGYYDNKMDLWGVGCVLFEVHALFPLFPGKNELDQIQKIHNILGTPSSEKLNWFRGHASHMSMNFQHKDGTGFFHMIPHVSESCKDLIKKLLNYDNEQRINTQEALNHPYFKDFIAHSRSTKSLQLNDEIYEKSEQDGKEEKKTQGKKVLPLIKKMKKNPSLGKVIEKTLGESKVHLPIVKIHVSPFGQKSLFKGY</sequence>
<evidence type="ECO:0000256" key="1">
    <source>
        <dbReference type="ARBA" id="ARBA00022527"/>
    </source>
</evidence>
<dbReference type="SMART" id="SM00220">
    <property type="entry name" value="S_TKc"/>
    <property type="match status" value="1"/>
</dbReference>
<dbReference type="OrthoDB" id="2158884at2759"/>
<dbReference type="SUPFAM" id="SSF56112">
    <property type="entry name" value="Protein kinase-like (PK-like)"/>
    <property type="match status" value="1"/>
</dbReference>
<dbReference type="PANTHER" id="PTHR24055">
    <property type="entry name" value="MITOGEN-ACTIVATED PROTEIN KINASE"/>
    <property type="match status" value="1"/>
</dbReference>
<dbReference type="Gene3D" id="1.10.510.10">
    <property type="entry name" value="Transferase(Phosphotransferase) domain 1"/>
    <property type="match status" value="1"/>
</dbReference>